<accession>A0A3P6S0J3</accession>
<evidence type="ECO:0000256" key="1">
    <source>
        <dbReference type="SAM" id="Coils"/>
    </source>
</evidence>
<protein>
    <submittedName>
        <fullName evidence="3">Uncharacterized protein</fullName>
    </submittedName>
</protein>
<organism evidence="3 4">
    <name type="scientific">Anisakis simplex</name>
    <name type="common">Herring worm</name>
    <dbReference type="NCBI Taxonomy" id="6269"/>
    <lineage>
        <taxon>Eukaryota</taxon>
        <taxon>Metazoa</taxon>
        <taxon>Ecdysozoa</taxon>
        <taxon>Nematoda</taxon>
        <taxon>Chromadorea</taxon>
        <taxon>Rhabditida</taxon>
        <taxon>Spirurina</taxon>
        <taxon>Ascaridomorpha</taxon>
        <taxon>Ascaridoidea</taxon>
        <taxon>Anisakidae</taxon>
        <taxon>Anisakis</taxon>
        <taxon>Anisakis simplex complex</taxon>
    </lineage>
</organism>
<feature type="compositionally biased region" description="Basic and acidic residues" evidence="2">
    <location>
        <begin position="1"/>
        <end position="70"/>
    </location>
</feature>
<feature type="region of interest" description="Disordered" evidence="2">
    <location>
        <begin position="233"/>
        <end position="356"/>
    </location>
</feature>
<name>A0A3P6S0J3_ANISI</name>
<feature type="region of interest" description="Disordered" evidence="2">
    <location>
        <begin position="1"/>
        <end position="93"/>
    </location>
</feature>
<feature type="compositionally biased region" description="Basic and acidic residues" evidence="2">
    <location>
        <begin position="253"/>
        <end position="269"/>
    </location>
</feature>
<keyword evidence="1" id="KW-0175">Coiled coil</keyword>
<proteinExistence type="predicted"/>
<dbReference type="EMBL" id="UYRR01035880">
    <property type="protein sequence ID" value="VDK65759.1"/>
    <property type="molecule type" value="Genomic_DNA"/>
</dbReference>
<feature type="compositionally biased region" description="Basic and acidic residues" evidence="2">
    <location>
        <begin position="334"/>
        <end position="356"/>
    </location>
</feature>
<dbReference type="AlphaFoldDB" id="A0A3P6S0J3"/>
<sequence>MKSEEAEVKPIEETAGKDEDEVDRKREKSAEPSPEIVREQERVPEKEIREESSPPKDEAKVEKEGEERSLVEGVESIDLNKEGNINEGDSVVMNNTDENVNKVIVNGNEPNANDGDQHKTATHHAVEVVLEETEKEEKATSEEEDETKIERKRREFENKQAEMLKDITNVSVEMMLYSRSYLMLMRDVVKELKLKTCPVEETELKSLGIDIGTAPVVNMDRQQRRLEGVSRAFAPGWMPDNKNPLRPKQYHGRLSDRGHSQRTDRDRKRGPISRPSIDRPAREPVKLHKSENAWKHEALSQLDKDQKQVIEESQESGKSEFRSGILTRCQQTFETKRQDEINKKREEAAAEKDEKRQKELKIEVMEMEAKE</sequence>
<feature type="coiled-coil region" evidence="1">
    <location>
        <begin position="130"/>
        <end position="162"/>
    </location>
</feature>
<dbReference type="Gene3D" id="1.25.40.180">
    <property type="match status" value="1"/>
</dbReference>
<dbReference type="Proteomes" id="UP000267096">
    <property type="component" value="Unassembled WGS sequence"/>
</dbReference>
<dbReference type="OrthoDB" id="514777at2759"/>
<evidence type="ECO:0000313" key="3">
    <source>
        <dbReference type="EMBL" id="VDK65759.1"/>
    </source>
</evidence>
<feature type="compositionally biased region" description="Basic and acidic residues" evidence="2">
    <location>
        <begin position="276"/>
        <end position="321"/>
    </location>
</feature>
<gene>
    <name evidence="3" type="ORF">ASIM_LOCUS18663</name>
</gene>
<reference evidence="3 4" key="1">
    <citation type="submission" date="2018-11" db="EMBL/GenBank/DDBJ databases">
        <authorList>
            <consortium name="Pathogen Informatics"/>
        </authorList>
    </citation>
    <scope>NUCLEOTIDE SEQUENCE [LARGE SCALE GENOMIC DNA]</scope>
</reference>
<evidence type="ECO:0000313" key="4">
    <source>
        <dbReference type="Proteomes" id="UP000267096"/>
    </source>
</evidence>
<keyword evidence="4" id="KW-1185">Reference proteome</keyword>
<feature type="non-terminal residue" evidence="3">
    <location>
        <position position="371"/>
    </location>
</feature>
<evidence type="ECO:0000256" key="2">
    <source>
        <dbReference type="SAM" id="MobiDB-lite"/>
    </source>
</evidence>